<keyword evidence="3" id="KW-1185">Reference proteome</keyword>
<dbReference type="AlphaFoldDB" id="A0A9X8ULY8"/>
<dbReference type="SUPFAM" id="SSF88659">
    <property type="entry name" value="Sigma3 and sigma4 domains of RNA polymerase sigma factors"/>
    <property type="match status" value="1"/>
</dbReference>
<dbReference type="RefSeq" id="WP_079700282.1">
    <property type="nucleotide sequence ID" value="NZ_SLUK01000001.1"/>
</dbReference>
<dbReference type="NCBIfam" id="TIGR02937">
    <property type="entry name" value="sigma70-ECF"/>
    <property type="match status" value="1"/>
</dbReference>
<reference evidence="2 3" key="1">
    <citation type="submission" date="2019-03" db="EMBL/GenBank/DDBJ databases">
        <title>Genomic Encyclopedia of Type Strains, Phase IV (KMG-IV): sequencing the most valuable type-strain genomes for metagenomic binning, comparative biology and taxonomic classification.</title>
        <authorList>
            <person name="Goeker M."/>
        </authorList>
    </citation>
    <scope>NUCLEOTIDE SEQUENCE [LARGE SCALE GENOMIC DNA]</scope>
    <source>
        <strain evidence="2 3">DSM 100433</strain>
    </source>
</reference>
<gene>
    <name evidence="2" type="ORF">EDD78_101158</name>
</gene>
<evidence type="ECO:0000313" key="3">
    <source>
        <dbReference type="Proteomes" id="UP000294682"/>
    </source>
</evidence>
<proteinExistence type="predicted"/>
<comment type="caution">
    <text evidence="2">The sequence shown here is derived from an EMBL/GenBank/DDBJ whole genome shotgun (WGS) entry which is preliminary data.</text>
</comment>
<evidence type="ECO:0000259" key="1">
    <source>
        <dbReference type="Pfam" id="PF08281"/>
    </source>
</evidence>
<evidence type="ECO:0000313" key="2">
    <source>
        <dbReference type="EMBL" id="TCL45177.1"/>
    </source>
</evidence>
<dbReference type="GO" id="GO:0016987">
    <property type="term" value="F:sigma factor activity"/>
    <property type="evidence" value="ECO:0007669"/>
    <property type="project" value="InterPro"/>
</dbReference>
<dbReference type="InterPro" id="IPR013249">
    <property type="entry name" value="RNA_pol_sigma70_r4_t2"/>
</dbReference>
<organism evidence="2 3">
    <name type="scientific">Harryflintia acetispora</name>
    <dbReference type="NCBI Taxonomy" id="1849041"/>
    <lineage>
        <taxon>Bacteria</taxon>
        <taxon>Bacillati</taxon>
        <taxon>Bacillota</taxon>
        <taxon>Clostridia</taxon>
        <taxon>Eubacteriales</taxon>
        <taxon>Oscillospiraceae</taxon>
        <taxon>Harryflintia</taxon>
    </lineage>
</organism>
<dbReference type="EMBL" id="SLUK01000001">
    <property type="protein sequence ID" value="TCL45177.1"/>
    <property type="molecule type" value="Genomic_DNA"/>
</dbReference>
<accession>A0A9X8ULY8</accession>
<dbReference type="InterPro" id="IPR014284">
    <property type="entry name" value="RNA_pol_sigma-70_dom"/>
</dbReference>
<dbReference type="GO" id="GO:0003677">
    <property type="term" value="F:DNA binding"/>
    <property type="evidence" value="ECO:0007669"/>
    <property type="project" value="InterPro"/>
</dbReference>
<protein>
    <submittedName>
        <fullName evidence="2">RNA polymerase sigma-70 factor (ECF subfamily)</fullName>
    </submittedName>
</protein>
<sequence>MPLNLWSKKQIKVDNFDLFSLRRFNQEGEDNRAARQKYKTLLSLILRDYVTERQRQVVLCYYLDGMKVKEIARMLGVSPPSVSRTLARARGKMQQVAKGLMDSGILN</sequence>
<name>A0A9X8ULY8_9FIRM</name>
<feature type="domain" description="RNA polymerase sigma factor 70 region 4 type 2" evidence="1">
    <location>
        <begin position="51"/>
        <end position="93"/>
    </location>
</feature>
<dbReference type="CDD" id="cd06171">
    <property type="entry name" value="Sigma70_r4"/>
    <property type="match status" value="1"/>
</dbReference>
<dbReference type="InterPro" id="IPR013324">
    <property type="entry name" value="RNA_pol_sigma_r3/r4-like"/>
</dbReference>
<dbReference type="InterPro" id="IPR036388">
    <property type="entry name" value="WH-like_DNA-bd_sf"/>
</dbReference>
<dbReference type="Proteomes" id="UP000294682">
    <property type="component" value="Unassembled WGS sequence"/>
</dbReference>
<dbReference type="OrthoDB" id="2594372at2"/>
<dbReference type="Pfam" id="PF08281">
    <property type="entry name" value="Sigma70_r4_2"/>
    <property type="match status" value="1"/>
</dbReference>
<dbReference type="GO" id="GO:0006352">
    <property type="term" value="P:DNA-templated transcription initiation"/>
    <property type="evidence" value="ECO:0007669"/>
    <property type="project" value="InterPro"/>
</dbReference>
<dbReference type="Gene3D" id="1.10.10.10">
    <property type="entry name" value="Winged helix-like DNA-binding domain superfamily/Winged helix DNA-binding domain"/>
    <property type="match status" value="1"/>
</dbReference>